<organism evidence="8 9">
    <name type="scientific">Albimonas donghaensis</name>
    <dbReference type="NCBI Taxonomy" id="356660"/>
    <lineage>
        <taxon>Bacteria</taxon>
        <taxon>Pseudomonadati</taxon>
        <taxon>Pseudomonadota</taxon>
        <taxon>Alphaproteobacteria</taxon>
        <taxon>Rhodobacterales</taxon>
        <taxon>Paracoccaceae</taxon>
        <taxon>Albimonas</taxon>
    </lineage>
</organism>
<dbReference type="PROSITE" id="PS00197">
    <property type="entry name" value="2FE2S_FER_1"/>
    <property type="match status" value="1"/>
</dbReference>
<dbReference type="InterPro" id="IPR016208">
    <property type="entry name" value="Ald_Oxase/xanthine_DH-like"/>
</dbReference>
<protein>
    <submittedName>
        <fullName evidence="8">Xanthine dehydrogenase small subunit</fullName>
    </submittedName>
</protein>
<evidence type="ECO:0000256" key="2">
    <source>
        <dbReference type="ARBA" id="ARBA00022723"/>
    </source>
</evidence>
<dbReference type="SUPFAM" id="SSF54292">
    <property type="entry name" value="2Fe-2S ferredoxin-like"/>
    <property type="match status" value="1"/>
</dbReference>
<dbReference type="InterPro" id="IPR002888">
    <property type="entry name" value="2Fe-2S-bd"/>
</dbReference>
<dbReference type="GO" id="GO:0051537">
    <property type="term" value="F:2 iron, 2 sulfur cluster binding"/>
    <property type="evidence" value="ECO:0007669"/>
    <property type="project" value="InterPro"/>
</dbReference>
<dbReference type="Gene3D" id="3.30.465.10">
    <property type="match status" value="1"/>
</dbReference>
<evidence type="ECO:0000259" key="6">
    <source>
        <dbReference type="PROSITE" id="PS51085"/>
    </source>
</evidence>
<dbReference type="SMART" id="SM01092">
    <property type="entry name" value="CO_deh_flav_C"/>
    <property type="match status" value="1"/>
</dbReference>
<feature type="domain" description="FAD-binding PCMH-type" evidence="7">
    <location>
        <begin position="184"/>
        <end position="357"/>
    </location>
</feature>
<evidence type="ECO:0000256" key="1">
    <source>
        <dbReference type="ARBA" id="ARBA00022630"/>
    </source>
</evidence>
<keyword evidence="9" id="KW-1185">Reference proteome</keyword>
<dbReference type="AlphaFoldDB" id="A0A1H2SNS7"/>
<proteinExistence type="predicted"/>
<evidence type="ECO:0000256" key="5">
    <source>
        <dbReference type="ARBA" id="ARBA00023004"/>
    </source>
</evidence>
<dbReference type="SUPFAM" id="SSF55447">
    <property type="entry name" value="CO dehydrogenase flavoprotein C-terminal domain-like"/>
    <property type="match status" value="1"/>
</dbReference>
<dbReference type="PANTHER" id="PTHR45444">
    <property type="entry name" value="XANTHINE DEHYDROGENASE"/>
    <property type="match status" value="1"/>
</dbReference>
<evidence type="ECO:0000313" key="8">
    <source>
        <dbReference type="EMBL" id="SDW33262.1"/>
    </source>
</evidence>
<dbReference type="CDD" id="cd00207">
    <property type="entry name" value="fer2"/>
    <property type="match status" value="1"/>
</dbReference>
<dbReference type="InterPro" id="IPR001041">
    <property type="entry name" value="2Fe-2S_ferredoxin-type"/>
</dbReference>
<reference evidence="8 9" key="1">
    <citation type="submission" date="2016-10" db="EMBL/GenBank/DDBJ databases">
        <authorList>
            <person name="de Groot N.N."/>
        </authorList>
    </citation>
    <scope>NUCLEOTIDE SEQUENCE [LARGE SCALE GENOMIC DNA]</scope>
    <source>
        <strain evidence="8 9">DSM 17890</strain>
    </source>
</reference>
<keyword evidence="2" id="KW-0479">Metal-binding</keyword>
<dbReference type="InterPro" id="IPR005107">
    <property type="entry name" value="CO_DH_flav_C"/>
</dbReference>
<dbReference type="EMBL" id="FNMZ01000001">
    <property type="protein sequence ID" value="SDW33262.1"/>
    <property type="molecule type" value="Genomic_DNA"/>
</dbReference>
<dbReference type="Gene3D" id="3.10.20.30">
    <property type="match status" value="1"/>
</dbReference>
<dbReference type="InterPro" id="IPR012675">
    <property type="entry name" value="Beta-grasp_dom_sf"/>
</dbReference>
<dbReference type="InterPro" id="IPR014307">
    <property type="entry name" value="Xanthine_DH_ssu"/>
</dbReference>
<dbReference type="InterPro" id="IPR016167">
    <property type="entry name" value="FAD-bd_PCMH_sub1"/>
</dbReference>
<dbReference type="InterPro" id="IPR016166">
    <property type="entry name" value="FAD-bd_PCMH"/>
</dbReference>
<dbReference type="Pfam" id="PF00111">
    <property type="entry name" value="Fer2"/>
    <property type="match status" value="1"/>
</dbReference>
<dbReference type="InterPro" id="IPR036010">
    <property type="entry name" value="2Fe-2S_ferredoxin-like_sf"/>
</dbReference>
<dbReference type="InterPro" id="IPR016169">
    <property type="entry name" value="FAD-bd_PCMH_sub2"/>
</dbReference>
<evidence type="ECO:0000256" key="3">
    <source>
        <dbReference type="ARBA" id="ARBA00022827"/>
    </source>
</evidence>
<name>A0A1H2SNS7_9RHOB</name>
<evidence type="ECO:0000313" key="9">
    <source>
        <dbReference type="Proteomes" id="UP000199118"/>
    </source>
</evidence>
<dbReference type="InterPro" id="IPR006058">
    <property type="entry name" value="2Fe2S_fd_BS"/>
</dbReference>
<dbReference type="RefSeq" id="WP_092679732.1">
    <property type="nucleotide sequence ID" value="NZ_FNMZ01000001.1"/>
</dbReference>
<dbReference type="OrthoDB" id="9792018at2"/>
<dbReference type="GO" id="GO:0071949">
    <property type="term" value="F:FAD binding"/>
    <property type="evidence" value="ECO:0007669"/>
    <property type="project" value="InterPro"/>
</dbReference>
<dbReference type="InterPro" id="IPR036884">
    <property type="entry name" value="2Fe-2S-bd_dom_sf"/>
</dbReference>
<evidence type="ECO:0000259" key="7">
    <source>
        <dbReference type="PROSITE" id="PS51387"/>
    </source>
</evidence>
<dbReference type="NCBIfam" id="TIGR02963">
    <property type="entry name" value="xanthine_xdhA"/>
    <property type="match status" value="1"/>
</dbReference>
<keyword evidence="4" id="KW-0560">Oxidoreductase</keyword>
<dbReference type="SUPFAM" id="SSF56176">
    <property type="entry name" value="FAD-binding/transporter-associated domain-like"/>
    <property type="match status" value="1"/>
</dbReference>
<dbReference type="GO" id="GO:0004854">
    <property type="term" value="F:xanthine dehydrogenase activity"/>
    <property type="evidence" value="ECO:0007669"/>
    <property type="project" value="InterPro"/>
</dbReference>
<dbReference type="InterPro" id="IPR012175">
    <property type="entry name" value="Xanth_DH_ssu_bac"/>
</dbReference>
<dbReference type="Pfam" id="PF01799">
    <property type="entry name" value="Fer2_2"/>
    <property type="match status" value="1"/>
</dbReference>
<dbReference type="STRING" id="356660.SAMN05444336_101721"/>
<sequence>MRDSLRFLLNGEPVELSGVDPRTTLLDWLRETRGLTGTKEGCNEGDCGACTVGVTRLEDGAPVRRAVNACIQLLPMLDGAAVTTVEAIAGPDRQHPAQEAMVALHGSQCGFCTPGFVMSMWAGYPAGRGSRADVADMVAGNLCRCTGYGPILESGLAMHDLPAPDWEVDPAPRLAGMEHGSVVMTGGGCTAHVPVTEPELAELVEAYPEAVIVAGATDVGLWITKRLDAPERMIFVNRVKDFDRVVETEAGVELGAGATYARAAGALERLSPDLGELIRRLGSTQVRNSGCVGANIANGSPIGDGPPPLIALGAELVLRKGATERVIPLEAFFLDYGKQDRAPGEYVSAVRIPRPATPEALKIFKISKRFDQDITATLGAFLIGVESGTVASASIVFGGMAGIPKRAAAVEAALLGRPWTLDTVEAALPAFADDFQPMSDMRASAEYRLRAARNLLLKVFHESAKAPPETRLVGAGALA</sequence>
<dbReference type="SUPFAM" id="SSF47741">
    <property type="entry name" value="CO dehydrogenase ISP C-domain like"/>
    <property type="match status" value="1"/>
</dbReference>
<keyword evidence="5" id="KW-0408">Iron</keyword>
<dbReference type="InterPro" id="IPR002346">
    <property type="entry name" value="Mopterin_DH_FAD-bd"/>
</dbReference>
<dbReference type="PROSITE" id="PS51085">
    <property type="entry name" value="2FE2S_FER_2"/>
    <property type="match status" value="1"/>
</dbReference>
<dbReference type="Gene3D" id="1.10.150.120">
    <property type="entry name" value="[2Fe-2S]-binding domain"/>
    <property type="match status" value="1"/>
</dbReference>
<keyword evidence="1" id="KW-0285">Flavoprotein</keyword>
<dbReference type="Pfam" id="PF00941">
    <property type="entry name" value="FAD_binding_5"/>
    <property type="match status" value="1"/>
</dbReference>
<dbReference type="InterPro" id="IPR036683">
    <property type="entry name" value="CO_DH_flav_C_dom_sf"/>
</dbReference>
<dbReference type="Pfam" id="PF03450">
    <property type="entry name" value="CO_deh_flav_C"/>
    <property type="match status" value="1"/>
</dbReference>
<dbReference type="GO" id="GO:0005506">
    <property type="term" value="F:iron ion binding"/>
    <property type="evidence" value="ECO:0007669"/>
    <property type="project" value="InterPro"/>
</dbReference>
<keyword evidence="3" id="KW-0274">FAD</keyword>
<gene>
    <name evidence="8" type="ORF">SAMN05444336_101721</name>
</gene>
<dbReference type="Gene3D" id="3.30.43.10">
    <property type="entry name" value="Uridine Diphospho-n-acetylenolpyruvylglucosamine Reductase, domain 2"/>
    <property type="match status" value="1"/>
</dbReference>
<dbReference type="Proteomes" id="UP000199118">
    <property type="component" value="Unassembled WGS sequence"/>
</dbReference>
<dbReference type="Gene3D" id="3.30.390.50">
    <property type="entry name" value="CO dehydrogenase flavoprotein, C-terminal domain"/>
    <property type="match status" value="1"/>
</dbReference>
<accession>A0A1H2SNS7</accession>
<feature type="domain" description="2Fe-2S ferredoxin-type" evidence="6">
    <location>
        <begin position="3"/>
        <end position="88"/>
    </location>
</feature>
<dbReference type="InterPro" id="IPR036318">
    <property type="entry name" value="FAD-bd_PCMH-like_sf"/>
</dbReference>
<dbReference type="PANTHER" id="PTHR45444:SF3">
    <property type="entry name" value="XANTHINE DEHYDROGENASE"/>
    <property type="match status" value="1"/>
</dbReference>
<evidence type="ECO:0000256" key="4">
    <source>
        <dbReference type="ARBA" id="ARBA00023002"/>
    </source>
</evidence>
<dbReference type="PROSITE" id="PS51387">
    <property type="entry name" value="FAD_PCMH"/>
    <property type="match status" value="1"/>
</dbReference>
<dbReference type="PIRSF" id="PIRSF036557">
    <property type="entry name" value="XdhA_RC"/>
    <property type="match status" value="1"/>
</dbReference>